<dbReference type="GO" id="GO:0005829">
    <property type="term" value="C:cytosol"/>
    <property type="evidence" value="ECO:0007669"/>
    <property type="project" value="TreeGrafter"/>
</dbReference>
<dbReference type="GO" id="GO:0000287">
    <property type="term" value="F:magnesium ion binding"/>
    <property type="evidence" value="ECO:0007669"/>
    <property type="project" value="TreeGrafter"/>
</dbReference>
<dbReference type="PANTHER" id="PTHR10000:SF8">
    <property type="entry name" value="HAD SUPERFAMILY HYDROLASE-LIKE, TYPE 3"/>
    <property type="match status" value="1"/>
</dbReference>
<dbReference type="Proteomes" id="UP000198822">
    <property type="component" value="Chromosome I"/>
</dbReference>
<evidence type="ECO:0000313" key="2">
    <source>
        <dbReference type="Proteomes" id="UP000198822"/>
    </source>
</evidence>
<dbReference type="Pfam" id="PF08282">
    <property type="entry name" value="Hydrolase_3"/>
    <property type="match status" value="1"/>
</dbReference>
<dbReference type="EMBL" id="LT629695">
    <property type="protein sequence ID" value="SDH71030.1"/>
    <property type="molecule type" value="Genomic_DNA"/>
</dbReference>
<reference evidence="2" key="1">
    <citation type="submission" date="2016-10" db="EMBL/GenBank/DDBJ databases">
        <authorList>
            <person name="Varghese N."/>
            <person name="Submissions S."/>
        </authorList>
    </citation>
    <scope>NUCLEOTIDE SEQUENCE [LARGE SCALE GENOMIC DNA]</scope>
    <source>
        <strain evidence="2">DSM 22002</strain>
    </source>
</reference>
<dbReference type="STRING" id="399736.SAMN04489720_2103"/>
<sequence length="271" mass="28913">MTDRWLVALDIDGTTVREDDSLSARVADSVRAVVDAGHLVVLATGRSQSTTVGLAERIGIHPEWMVVANGALVLQAQGDGYVQEHVEVFDAAPALQRIVQGLPEARFLVEDATGFRRYTRGMDDWNLEHAEEVEFDGLTVEPAMRVVVMSPDHAVEDFLEIVEGMGLHKVSYAIGFSSWLDIAPDGVNKATGLQRVVDATGIPRERVLVVGDGRNDIDMLEWAAAGGGRAVAMGQAPAEVAAAANERTASVEDDGLADVLEPLAAFGSVTV</sequence>
<protein>
    <submittedName>
        <fullName evidence="1">Cof subfamily of IIB subfamily of haloacid dehalogenase superfamily/HAD-superfamily hydrolase, subfamily IIB</fullName>
    </submittedName>
</protein>
<dbReference type="PANTHER" id="PTHR10000">
    <property type="entry name" value="PHOSPHOSERINE PHOSPHATASE"/>
    <property type="match status" value="1"/>
</dbReference>
<dbReference type="GO" id="GO:0016791">
    <property type="term" value="F:phosphatase activity"/>
    <property type="evidence" value="ECO:0007669"/>
    <property type="project" value="TreeGrafter"/>
</dbReference>
<dbReference type="RefSeq" id="WP_092504817.1">
    <property type="nucleotide sequence ID" value="NZ_LT629695.1"/>
</dbReference>
<proteinExistence type="predicted"/>
<accession>A0A1G8EMB5</accession>
<evidence type="ECO:0000313" key="1">
    <source>
        <dbReference type="EMBL" id="SDH71030.1"/>
    </source>
</evidence>
<organism evidence="1 2">
    <name type="scientific">Agrococcus jejuensis</name>
    <dbReference type="NCBI Taxonomy" id="399736"/>
    <lineage>
        <taxon>Bacteria</taxon>
        <taxon>Bacillati</taxon>
        <taxon>Actinomycetota</taxon>
        <taxon>Actinomycetes</taxon>
        <taxon>Micrococcales</taxon>
        <taxon>Microbacteriaceae</taxon>
        <taxon>Agrococcus</taxon>
    </lineage>
</organism>
<name>A0A1G8EMB5_9MICO</name>
<keyword evidence="1" id="KW-0378">Hydrolase</keyword>
<dbReference type="InterPro" id="IPR006379">
    <property type="entry name" value="HAD-SF_hydro_IIB"/>
</dbReference>
<dbReference type="InterPro" id="IPR036412">
    <property type="entry name" value="HAD-like_sf"/>
</dbReference>
<gene>
    <name evidence="1" type="ORF">SAMN04489720_2103</name>
</gene>
<dbReference type="SUPFAM" id="SSF56784">
    <property type="entry name" value="HAD-like"/>
    <property type="match status" value="1"/>
</dbReference>
<dbReference type="Gene3D" id="3.30.1240.10">
    <property type="match status" value="1"/>
</dbReference>
<keyword evidence="2" id="KW-1185">Reference proteome</keyword>
<dbReference type="Gene3D" id="3.40.50.1000">
    <property type="entry name" value="HAD superfamily/HAD-like"/>
    <property type="match status" value="1"/>
</dbReference>
<dbReference type="OrthoDB" id="3180855at2"/>
<dbReference type="InterPro" id="IPR023214">
    <property type="entry name" value="HAD_sf"/>
</dbReference>
<dbReference type="AlphaFoldDB" id="A0A1G8EMB5"/>
<dbReference type="NCBIfam" id="TIGR01484">
    <property type="entry name" value="HAD-SF-IIB"/>
    <property type="match status" value="1"/>
</dbReference>